<evidence type="ECO:0000313" key="2">
    <source>
        <dbReference type="Proteomes" id="UP000789525"/>
    </source>
</evidence>
<dbReference type="EMBL" id="CAJVPT010002856">
    <property type="protein sequence ID" value="CAG8488467.1"/>
    <property type="molecule type" value="Genomic_DNA"/>
</dbReference>
<sequence length="464" mass="53831">MKFAKTLQSKVVLEWSTKYIDYKGLKGKLRTVERTKSTRENRLSSTTLRRSTDTIRSSNVSEHPKPQGLFSNSSQRAMSLTSIAESTSSLINKVSSMLTNWKKHSVDSTLPEHNPTPIVITSIETLMHQVNRYEREFFMMLKEELEKVDRFYESKEKESVESFEVIKRQYSRGRWAKQSTAADGPTISGSPDERQQKEVKHKKVKKLIEKALFEIYRGAELLRKYRVLNRIGFEKVLKKYEKITNVKVSKLYLSTIVNEKSFVKSSKLEKLIREVEDFYSVHFEEGSRKRSMRKLHVPNKKNVIPSLMFLALSLFMYLTIENTFGINPENYPRILAHANNCVKSRAIGIDKIINRLMGDSILEEKDLQDFSIGTFESEGDDDGYKDFETRNGSERYEYSEYEEYEDDNNDEEDSFSDEPKFKKYDFYTASYASRRLPIPMSIPSIIEVPENESSGLSSLSMDNG</sequence>
<accession>A0ACA9KR15</accession>
<name>A0ACA9KR15_9GLOM</name>
<gene>
    <name evidence="1" type="ORF">ACOLOM_LOCUS2280</name>
</gene>
<comment type="caution">
    <text evidence="1">The sequence shown here is derived from an EMBL/GenBank/DDBJ whole genome shotgun (WGS) entry which is preliminary data.</text>
</comment>
<keyword evidence="2" id="KW-1185">Reference proteome</keyword>
<reference evidence="1" key="1">
    <citation type="submission" date="2021-06" db="EMBL/GenBank/DDBJ databases">
        <authorList>
            <person name="Kallberg Y."/>
            <person name="Tangrot J."/>
            <person name="Rosling A."/>
        </authorList>
    </citation>
    <scope>NUCLEOTIDE SEQUENCE</scope>
    <source>
        <strain evidence="1">CL356</strain>
    </source>
</reference>
<evidence type="ECO:0000313" key="1">
    <source>
        <dbReference type="EMBL" id="CAG8488467.1"/>
    </source>
</evidence>
<organism evidence="1 2">
    <name type="scientific">Acaulospora colombiana</name>
    <dbReference type="NCBI Taxonomy" id="27376"/>
    <lineage>
        <taxon>Eukaryota</taxon>
        <taxon>Fungi</taxon>
        <taxon>Fungi incertae sedis</taxon>
        <taxon>Mucoromycota</taxon>
        <taxon>Glomeromycotina</taxon>
        <taxon>Glomeromycetes</taxon>
        <taxon>Diversisporales</taxon>
        <taxon>Acaulosporaceae</taxon>
        <taxon>Acaulospora</taxon>
    </lineage>
</organism>
<protein>
    <submittedName>
        <fullName evidence="1">3936_t:CDS:1</fullName>
    </submittedName>
</protein>
<dbReference type="Proteomes" id="UP000789525">
    <property type="component" value="Unassembled WGS sequence"/>
</dbReference>
<proteinExistence type="predicted"/>